<evidence type="ECO:0000256" key="1">
    <source>
        <dbReference type="ARBA" id="ARBA00001933"/>
    </source>
</evidence>
<comment type="cofactor">
    <cofactor evidence="1">
        <name>pyridoxal 5'-phosphate</name>
        <dbReference type="ChEBI" id="CHEBI:597326"/>
    </cofactor>
</comment>
<proteinExistence type="inferred from homology"/>
<dbReference type="PANTHER" id="PTHR43727:SF2">
    <property type="entry name" value="GROUP IV DECARBOXYLASE"/>
    <property type="match status" value="1"/>
</dbReference>
<accession>A0A379SQ28</accession>
<reference evidence="6 7" key="1">
    <citation type="submission" date="2018-06" db="EMBL/GenBank/DDBJ databases">
        <authorList>
            <consortium name="Pathogen Informatics"/>
            <person name="Doyle S."/>
        </authorList>
    </citation>
    <scope>NUCLEOTIDE SEQUENCE [LARGE SCALE GENOMIC DNA]</scope>
    <source>
        <strain evidence="6 7">NCTC7304</strain>
    </source>
</reference>
<dbReference type="InterPro" id="IPR000183">
    <property type="entry name" value="Orn/DAP/Arg_de-COase"/>
</dbReference>
<evidence type="ECO:0000313" key="6">
    <source>
        <dbReference type="EMBL" id="SUG31649.1"/>
    </source>
</evidence>
<dbReference type="EMBL" id="UGXD01000002">
    <property type="protein sequence ID" value="SUG31649.1"/>
    <property type="molecule type" value="Genomic_DNA"/>
</dbReference>
<dbReference type="Pfam" id="PF02784">
    <property type="entry name" value="Orn_Arg_deC_N"/>
    <property type="match status" value="1"/>
</dbReference>
<sequence length="135" mass="15030">MRQYRLKLVGIHMHIGSGVDYGHLKQVCGAMVRQVLECGQDLEAISAGGGLSIPYREGEESVDTRHYYGLWNAAREQIARHLGHAVKLEIEPGRFLVAQSGVLVTQIRSVKQMGSRRFVLVDAGFNDLMRPGDVR</sequence>
<organism evidence="6 7">
    <name type="scientific">Salmonella enterica subsp. arizonae</name>
    <dbReference type="NCBI Taxonomy" id="59203"/>
    <lineage>
        <taxon>Bacteria</taxon>
        <taxon>Pseudomonadati</taxon>
        <taxon>Pseudomonadota</taxon>
        <taxon>Gammaproteobacteria</taxon>
        <taxon>Enterobacterales</taxon>
        <taxon>Enterobacteriaceae</taxon>
        <taxon>Salmonella</taxon>
    </lineage>
</organism>
<evidence type="ECO:0000313" key="7">
    <source>
        <dbReference type="Proteomes" id="UP000254762"/>
    </source>
</evidence>
<gene>
    <name evidence="6" type="primary">lysA_2</name>
    <name evidence="6" type="ORF">NCTC7304_01040</name>
</gene>
<comment type="similarity">
    <text evidence="3">Belongs to the Orn/Lys/Arg decarboxylase class-II family.</text>
</comment>
<name>A0A379SQ28_SALER</name>
<feature type="domain" description="Orn/DAP/Arg decarboxylase 2 C-terminal" evidence="4">
    <location>
        <begin position="99"/>
        <end position="131"/>
    </location>
</feature>
<dbReference type="AlphaFoldDB" id="A0A379SQ28"/>
<dbReference type="InterPro" id="IPR022643">
    <property type="entry name" value="De-COase2_C"/>
</dbReference>
<evidence type="ECO:0000259" key="5">
    <source>
        <dbReference type="Pfam" id="PF02784"/>
    </source>
</evidence>
<evidence type="ECO:0000256" key="3">
    <source>
        <dbReference type="RuleBase" id="RU003737"/>
    </source>
</evidence>
<feature type="domain" description="Orn/DAP/Arg decarboxylase 2 N-terminal" evidence="5">
    <location>
        <begin position="2"/>
        <end position="98"/>
    </location>
</feature>
<evidence type="ECO:0000259" key="4">
    <source>
        <dbReference type="Pfam" id="PF00278"/>
    </source>
</evidence>
<dbReference type="GO" id="GO:0009089">
    <property type="term" value="P:lysine biosynthetic process via diaminopimelate"/>
    <property type="evidence" value="ECO:0007669"/>
    <property type="project" value="TreeGrafter"/>
</dbReference>
<dbReference type="PRINTS" id="PR01179">
    <property type="entry name" value="ODADCRBXLASE"/>
</dbReference>
<dbReference type="GO" id="GO:0008836">
    <property type="term" value="F:diaminopimelate decarboxylase activity"/>
    <property type="evidence" value="ECO:0007669"/>
    <property type="project" value="UniProtKB-EC"/>
</dbReference>
<keyword evidence="6" id="KW-0456">Lyase</keyword>
<dbReference type="Pfam" id="PF00278">
    <property type="entry name" value="Orn_DAP_Arg_deC"/>
    <property type="match status" value="1"/>
</dbReference>
<dbReference type="EC" id="4.1.1.20" evidence="6"/>
<dbReference type="Gene3D" id="3.20.20.10">
    <property type="entry name" value="Alanine racemase"/>
    <property type="match status" value="1"/>
</dbReference>
<dbReference type="PROSITE" id="PS00879">
    <property type="entry name" value="ODR_DC_2_2"/>
    <property type="match status" value="1"/>
</dbReference>
<dbReference type="PANTHER" id="PTHR43727">
    <property type="entry name" value="DIAMINOPIMELATE DECARBOXYLASE"/>
    <property type="match status" value="1"/>
</dbReference>
<evidence type="ECO:0000256" key="2">
    <source>
        <dbReference type="ARBA" id="ARBA00022898"/>
    </source>
</evidence>
<dbReference type="InterPro" id="IPR009006">
    <property type="entry name" value="Ala_racemase/Decarboxylase_C"/>
</dbReference>
<dbReference type="Proteomes" id="UP000254762">
    <property type="component" value="Unassembled WGS sequence"/>
</dbReference>
<dbReference type="SUPFAM" id="SSF51419">
    <property type="entry name" value="PLP-binding barrel"/>
    <property type="match status" value="1"/>
</dbReference>
<dbReference type="InterPro" id="IPR029066">
    <property type="entry name" value="PLP-binding_barrel"/>
</dbReference>
<dbReference type="InterPro" id="IPR022657">
    <property type="entry name" value="De-COase2_CS"/>
</dbReference>
<keyword evidence="2" id="KW-0663">Pyridoxal phosphate</keyword>
<protein>
    <submittedName>
        <fullName evidence="6">Diaminopimelate decarboxylase</fullName>
        <ecNumber evidence="6">4.1.1.20</ecNumber>
    </submittedName>
</protein>
<dbReference type="Gene3D" id="2.40.37.10">
    <property type="entry name" value="Lyase, Ornithine Decarboxylase, Chain A, domain 1"/>
    <property type="match status" value="1"/>
</dbReference>
<dbReference type="InterPro" id="IPR022644">
    <property type="entry name" value="De-COase2_N"/>
</dbReference>